<dbReference type="Proteomes" id="UP001501095">
    <property type="component" value="Unassembled WGS sequence"/>
</dbReference>
<proteinExistence type="predicted"/>
<evidence type="ECO:0000313" key="1">
    <source>
        <dbReference type="EMBL" id="GAA2554939.1"/>
    </source>
</evidence>
<dbReference type="EMBL" id="BAAATM010000022">
    <property type="protein sequence ID" value="GAA2554939.1"/>
    <property type="molecule type" value="Genomic_DNA"/>
</dbReference>
<protein>
    <recommendedName>
        <fullName evidence="3">Phage tail protein</fullName>
    </recommendedName>
</protein>
<accession>A0ABN3P5Z3</accession>
<evidence type="ECO:0008006" key="3">
    <source>
        <dbReference type="Google" id="ProtNLM"/>
    </source>
</evidence>
<keyword evidence="2" id="KW-1185">Reference proteome</keyword>
<gene>
    <name evidence="1" type="ORF">GCM10010423_65140</name>
</gene>
<name>A0ABN3P5Z3_9ACTN</name>
<comment type="caution">
    <text evidence="1">The sequence shown here is derived from an EMBL/GenBank/DDBJ whole genome shotgun (WGS) entry which is preliminary data.</text>
</comment>
<reference evidence="1 2" key="1">
    <citation type="journal article" date="2019" name="Int. J. Syst. Evol. Microbiol.">
        <title>The Global Catalogue of Microorganisms (GCM) 10K type strain sequencing project: providing services to taxonomists for standard genome sequencing and annotation.</title>
        <authorList>
            <consortium name="The Broad Institute Genomics Platform"/>
            <consortium name="The Broad Institute Genome Sequencing Center for Infectious Disease"/>
            <person name="Wu L."/>
            <person name="Ma J."/>
        </authorList>
    </citation>
    <scope>NUCLEOTIDE SEQUENCE [LARGE SCALE GENOMIC DNA]</scope>
    <source>
        <strain evidence="1 2">JCM 6924</strain>
    </source>
</reference>
<evidence type="ECO:0000313" key="2">
    <source>
        <dbReference type="Proteomes" id="UP001501095"/>
    </source>
</evidence>
<sequence length="145" mass="15785">MSTPPDPTFTHGSKAELWIGTRDAPTTLQEVSERANNTGLPLERDKADVTTFKGNFKRYVAGQLDGAMPMEGPFDSWLDEVLFELATSDVSPNFRYRPIGAGAGKPEYLGKFLVTKYEISSEASGAATYSGEMQIDGEVTRAIQA</sequence>
<organism evidence="1 2">
    <name type="scientific">Streptomyces levis</name>
    <dbReference type="NCBI Taxonomy" id="285566"/>
    <lineage>
        <taxon>Bacteria</taxon>
        <taxon>Bacillati</taxon>
        <taxon>Actinomycetota</taxon>
        <taxon>Actinomycetes</taxon>
        <taxon>Kitasatosporales</taxon>
        <taxon>Streptomycetaceae</taxon>
        <taxon>Streptomyces</taxon>
    </lineage>
</organism>
<dbReference type="InterPro" id="IPR011855">
    <property type="entry name" value="Phgtail_TP901_1"/>
</dbReference>
<dbReference type="RefSeq" id="WP_344543008.1">
    <property type="nucleotide sequence ID" value="NZ_BAAATM010000022.1"/>
</dbReference>
<dbReference type="Pfam" id="PF06199">
    <property type="entry name" value="Phage_tail_2"/>
    <property type="match status" value="1"/>
</dbReference>